<dbReference type="PANTHER" id="PTHR45638:SF11">
    <property type="entry name" value="CYCLIC NUCLEOTIDE-GATED CATION CHANNEL SUBUNIT A"/>
    <property type="match status" value="1"/>
</dbReference>
<keyword evidence="1" id="KW-0813">Transport</keyword>
<keyword evidence="1" id="KW-0406">Ion transport</keyword>
<dbReference type="AlphaFoldDB" id="A0A9N9N198"/>
<keyword evidence="1" id="KW-1071">Ligand-gated ion channel</keyword>
<dbReference type="GO" id="GO:0005221">
    <property type="term" value="F:intracellularly cyclic nucleotide-activated monoatomic cation channel activity"/>
    <property type="evidence" value="ECO:0007669"/>
    <property type="project" value="InterPro"/>
</dbReference>
<dbReference type="SMART" id="SM00100">
    <property type="entry name" value="cNMP"/>
    <property type="match status" value="1"/>
</dbReference>
<keyword evidence="4" id="KW-1185">Reference proteome</keyword>
<organism evidence="3 4">
    <name type="scientific">Diatraea saccharalis</name>
    <name type="common">sugarcane borer</name>
    <dbReference type="NCBI Taxonomy" id="40085"/>
    <lineage>
        <taxon>Eukaryota</taxon>
        <taxon>Metazoa</taxon>
        <taxon>Ecdysozoa</taxon>
        <taxon>Arthropoda</taxon>
        <taxon>Hexapoda</taxon>
        <taxon>Insecta</taxon>
        <taxon>Pterygota</taxon>
        <taxon>Neoptera</taxon>
        <taxon>Endopterygota</taxon>
        <taxon>Lepidoptera</taxon>
        <taxon>Glossata</taxon>
        <taxon>Ditrysia</taxon>
        <taxon>Pyraloidea</taxon>
        <taxon>Crambidae</taxon>
        <taxon>Crambinae</taxon>
        <taxon>Diatraea</taxon>
    </lineage>
</organism>
<reference evidence="3" key="2">
    <citation type="submission" date="2022-10" db="EMBL/GenBank/DDBJ databases">
        <authorList>
            <consortium name="ENA_rothamsted_submissions"/>
            <consortium name="culmorum"/>
            <person name="King R."/>
        </authorList>
    </citation>
    <scope>NUCLEOTIDE SEQUENCE</scope>
</reference>
<sequence>MTKYRIVEQHNKFFKSFPIAVKREIVINSYIRKVTRIPYFAEWPMRMMENLILLLKEEIYLKNDTVCECGVPGNGMIIVDAGVMAVYTSDGEEKGHLIDGDYFGELSLIIDNERRTSSVLAVTTTKVLVLEKGAFRLFMREYPKLFFEMKQSIRDLYLGTVSSLDSTGVKTQSS</sequence>
<dbReference type="InterPro" id="IPR018490">
    <property type="entry name" value="cNMP-bd_dom_sf"/>
</dbReference>
<evidence type="ECO:0000259" key="2">
    <source>
        <dbReference type="PROSITE" id="PS50042"/>
    </source>
</evidence>
<evidence type="ECO:0000256" key="1">
    <source>
        <dbReference type="ARBA" id="ARBA00023286"/>
    </source>
</evidence>
<dbReference type="Gene3D" id="2.60.120.10">
    <property type="entry name" value="Jelly Rolls"/>
    <property type="match status" value="1"/>
</dbReference>
<proteinExistence type="predicted"/>
<dbReference type="Pfam" id="PF00027">
    <property type="entry name" value="cNMP_binding"/>
    <property type="match status" value="1"/>
</dbReference>
<feature type="domain" description="Cyclic nucleotide-binding" evidence="2">
    <location>
        <begin position="39"/>
        <end position="139"/>
    </location>
</feature>
<keyword evidence="1" id="KW-0407">Ion channel</keyword>
<reference evidence="3" key="1">
    <citation type="submission" date="2021-12" db="EMBL/GenBank/DDBJ databases">
        <authorList>
            <person name="King R."/>
        </authorList>
    </citation>
    <scope>NUCLEOTIDE SEQUENCE</scope>
</reference>
<accession>A0A9N9N198</accession>
<dbReference type="EMBL" id="OU893332">
    <property type="protein sequence ID" value="CAG9782070.1"/>
    <property type="molecule type" value="Genomic_DNA"/>
</dbReference>
<dbReference type="CDD" id="cd00038">
    <property type="entry name" value="CAP_ED"/>
    <property type="match status" value="1"/>
</dbReference>
<evidence type="ECO:0000313" key="4">
    <source>
        <dbReference type="Proteomes" id="UP001153714"/>
    </source>
</evidence>
<dbReference type="InterPro" id="IPR014710">
    <property type="entry name" value="RmlC-like_jellyroll"/>
</dbReference>
<protein>
    <recommendedName>
        <fullName evidence="2">Cyclic nucleotide-binding domain-containing protein</fullName>
    </recommendedName>
</protein>
<dbReference type="GO" id="GO:0044877">
    <property type="term" value="F:protein-containing complex binding"/>
    <property type="evidence" value="ECO:0007669"/>
    <property type="project" value="TreeGrafter"/>
</dbReference>
<dbReference type="SUPFAM" id="SSF51206">
    <property type="entry name" value="cAMP-binding domain-like"/>
    <property type="match status" value="1"/>
</dbReference>
<name>A0A9N9N198_9NEOP</name>
<dbReference type="InterPro" id="IPR000595">
    <property type="entry name" value="cNMP-bd_dom"/>
</dbReference>
<dbReference type="PANTHER" id="PTHR45638">
    <property type="entry name" value="CYCLIC NUCLEOTIDE-GATED CATION CHANNEL SUBUNIT A"/>
    <property type="match status" value="1"/>
</dbReference>
<dbReference type="PROSITE" id="PS50042">
    <property type="entry name" value="CNMP_BINDING_3"/>
    <property type="match status" value="1"/>
</dbReference>
<dbReference type="InterPro" id="IPR050866">
    <property type="entry name" value="CNG_cation_channel"/>
</dbReference>
<gene>
    <name evidence="3" type="ORF">DIATSA_LOCUS361</name>
</gene>
<evidence type="ECO:0000313" key="3">
    <source>
        <dbReference type="EMBL" id="CAG9782070.1"/>
    </source>
</evidence>
<dbReference type="OrthoDB" id="421226at2759"/>
<dbReference type="Proteomes" id="UP001153714">
    <property type="component" value="Chromosome 1"/>
</dbReference>